<organism evidence="1">
    <name type="scientific">viral metagenome</name>
    <dbReference type="NCBI Taxonomy" id="1070528"/>
    <lineage>
        <taxon>unclassified sequences</taxon>
        <taxon>metagenomes</taxon>
        <taxon>organismal metagenomes</taxon>
    </lineage>
</organism>
<dbReference type="EMBL" id="MN740328">
    <property type="protein sequence ID" value="QHU00582.1"/>
    <property type="molecule type" value="Genomic_DNA"/>
</dbReference>
<evidence type="ECO:0000313" key="1">
    <source>
        <dbReference type="EMBL" id="QHU00582.1"/>
    </source>
</evidence>
<dbReference type="AlphaFoldDB" id="A0A6C0J4L9"/>
<protein>
    <submittedName>
        <fullName evidence="1">Uncharacterized protein</fullName>
    </submittedName>
</protein>
<proteinExistence type="predicted"/>
<name>A0A6C0J4L9_9ZZZZ</name>
<sequence length="122" mass="14462">MTDTEDIILAFRKAGWFGTYLLHNTFVIKSVDKHEFTPDKLLFYLNKIKVIRQDSWKQYKNIIQKFLELKPDDPGWTYGGFGYFPTLRGYVDTILSMESCFNSTEKGNIEYIDKFIDKRIKI</sequence>
<accession>A0A6C0J4L9</accession>
<reference evidence="1" key="1">
    <citation type="journal article" date="2020" name="Nature">
        <title>Giant virus diversity and host interactions through global metagenomics.</title>
        <authorList>
            <person name="Schulz F."/>
            <person name="Roux S."/>
            <person name="Paez-Espino D."/>
            <person name="Jungbluth S."/>
            <person name="Walsh D.A."/>
            <person name="Denef V.J."/>
            <person name="McMahon K.D."/>
            <person name="Konstantinidis K.T."/>
            <person name="Eloe-Fadrosh E.A."/>
            <person name="Kyrpides N.C."/>
            <person name="Woyke T."/>
        </authorList>
    </citation>
    <scope>NUCLEOTIDE SEQUENCE</scope>
    <source>
        <strain evidence="1">GVMAG-M-3300025860-20</strain>
    </source>
</reference>